<dbReference type="RefSeq" id="WP_342827145.1">
    <property type="nucleotide sequence ID" value="NZ_CP046146.1"/>
</dbReference>
<protein>
    <recommendedName>
        <fullName evidence="5">Lipocalin-like domain-containing protein</fullName>
    </recommendedName>
</protein>
<dbReference type="Proteomes" id="UP001321249">
    <property type="component" value="Unassembled WGS sequence"/>
</dbReference>
<evidence type="ECO:0008006" key="5">
    <source>
        <dbReference type="Google" id="ProtNLM"/>
    </source>
</evidence>
<dbReference type="AlphaFoldDB" id="A0AAJ5ZH51"/>
<reference evidence="3" key="3">
    <citation type="submission" date="2023-06" db="EMBL/GenBank/DDBJ databases">
        <title>Pangenomics reveal diversification of enzyme families and niche specialization in globally abundant SAR202 bacteria.</title>
        <authorList>
            <person name="Saw J.H.W."/>
        </authorList>
    </citation>
    <scope>NUCLEOTIDE SEQUENCE [LARGE SCALE GENOMIC DNA]</scope>
    <source>
        <strain evidence="3">JH1073</strain>
    </source>
</reference>
<sequence>MLFDVKSVVRVLLVGLVAAVIVGCDSKDDDPLSDLYGTWDSDVVTFSGVGQFPGSSTHEWNEDGTYRWEIDFTSEDSGCRVQLHWVGKFSGDESTLSFTPEGGEVEVSLCNDEASRQPVRSYPDEEVAASASTTNWGLAGDTLTLTPDDGTDRVYKRR</sequence>
<evidence type="ECO:0000313" key="1">
    <source>
        <dbReference type="EMBL" id="MDG0868100.1"/>
    </source>
</evidence>
<evidence type="ECO:0000313" key="4">
    <source>
        <dbReference type="Proteomes" id="UP001321249"/>
    </source>
</evidence>
<keyword evidence="3" id="KW-1185">Reference proteome</keyword>
<name>A0AAJ5ZH51_9CHLR</name>
<reference evidence="3 4" key="1">
    <citation type="submission" date="2019-11" db="EMBL/GenBank/DDBJ databases">
        <authorList>
            <person name="Cho J.-C."/>
        </authorList>
    </citation>
    <scope>NUCLEOTIDE SEQUENCE [LARGE SCALE GENOMIC DNA]</scope>
    <source>
        <strain evidence="2 3">JH1073</strain>
        <strain evidence="1 4">JH702</strain>
    </source>
</reference>
<dbReference type="Proteomes" id="UP001219901">
    <property type="component" value="Chromosome"/>
</dbReference>
<evidence type="ECO:0000313" key="3">
    <source>
        <dbReference type="Proteomes" id="UP001219901"/>
    </source>
</evidence>
<organism evidence="2 3">
    <name type="scientific">Candidatus Lucifugimonas marina</name>
    <dbReference type="NCBI Taxonomy" id="3038979"/>
    <lineage>
        <taxon>Bacteria</taxon>
        <taxon>Bacillati</taxon>
        <taxon>Chloroflexota</taxon>
        <taxon>Dehalococcoidia</taxon>
        <taxon>SAR202 cluster</taxon>
        <taxon>Candidatus Lucifugimonadales</taxon>
        <taxon>Candidatus Lucifugimonadaceae</taxon>
        <taxon>Candidatus Lucifugimonas</taxon>
    </lineage>
</organism>
<gene>
    <name evidence="1" type="ORF">GKO46_13625</name>
    <name evidence="2" type="ORF">GKO48_03380</name>
</gene>
<accession>A0AAJ5ZH51</accession>
<dbReference type="EMBL" id="WMBE01000007">
    <property type="protein sequence ID" value="MDG0868100.1"/>
    <property type="molecule type" value="Genomic_DNA"/>
</dbReference>
<evidence type="ECO:0000313" key="2">
    <source>
        <dbReference type="EMBL" id="WFG38686.1"/>
    </source>
</evidence>
<reference evidence="2" key="2">
    <citation type="journal article" date="2023" name="Nat. Commun.">
        <title>Cultivation of marine bacteria of the SAR202 clade.</title>
        <authorList>
            <person name="Lim Y."/>
            <person name="Seo J.H."/>
            <person name="Giovannoni S.J."/>
            <person name="Kang I."/>
            <person name="Cho J.C."/>
        </authorList>
    </citation>
    <scope>NUCLEOTIDE SEQUENCE</scope>
    <source>
        <strain evidence="2">JH1073</strain>
    </source>
</reference>
<proteinExistence type="predicted"/>
<dbReference type="PROSITE" id="PS51257">
    <property type="entry name" value="PROKAR_LIPOPROTEIN"/>
    <property type="match status" value="1"/>
</dbReference>
<dbReference type="EMBL" id="CP046147">
    <property type="protein sequence ID" value="WFG38686.1"/>
    <property type="molecule type" value="Genomic_DNA"/>
</dbReference>